<dbReference type="PANTHER" id="PTHR45138:SF9">
    <property type="entry name" value="DIGUANYLATE CYCLASE DGCM-RELATED"/>
    <property type="match status" value="1"/>
</dbReference>
<evidence type="ECO:0000313" key="5">
    <source>
        <dbReference type="EMBL" id="TQV78266.1"/>
    </source>
</evidence>
<proteinExistence type="predicted"/>
<evidence type="ECO:0000256" key="1">
    <source>
        <dbReference type="ARBA" id="ARBA00001946"/>
    </source>
</evidence>
<dbReference type="InterPro" id="IPR000160">
    <property type="entry name" value="GGDEF_dom"/>
</dbReference>
<dbReference type="SMART" id="SM00267">
    <property type="entry name" value="GGDEF"/>
    <property type="match status" value="1"/>
</dbReference>
<dbReference type="SUPFAM" id="SSF55073">
    <property type="entry name" value="Nucleotide cyclase"/>
    <property type="match status" value="1"/>
</dbReference>
<name>A0A545TM59_9GAMM</name>
<dbReference type="GO" id="GO:1902201">
    <property type="term" value="P:negative regulation of bacterial-type flagellum-dependent cell motility"/>
    <property type="evidence" value="ECO:0007669"/>
    <property type="project" value="TreeGrafter"/>
</dbReference>
<dbReference type="InterPro" id="IPR029787">
    <property type="entry name" value="Nucleotide_cyclase"/>
</dbReference>
<dbReference type="EC" id="2.7.7.65" evidence="2"/>
<comment type="catalytic activity">
    <reaction evidence="3">
        <text>2 GTP = 3',3'-c-di-GMP + 2 diphosphate</text>
        <dbReference type="Rhea" id="RHEA:24898"/>
        <dbReference type="ChEBI" id="CHEBI:33019"/>
        <dbReference type="ChEBI" id="CHEBI:37565"/>
        <dbReference type="ChEBI" id="CHEBI:58805"/>
        <dbReference type="EC" id="2.7.7.65"/>
    </reaction>
</comment>
<dbReference type="PROSITE" id="PS50887">
    <property type="entry name" value="GGDEF"/>
    <property type="match status" value="1"/>
</dbReference>
<evidence type="ECO:0000313" key="6">
    <source>
        <dbReference type="Proteomes" id="UP000319732"/>
    </source>
</evidence>
<dbReference type="InterPro" id="IPR043128">
    <property type="entry name" value="Rev_trsase/Diguanyl_cyclase"/>
</dbReference>
<dbReference type="OrthoDB" id="9812260at2"/>
<dbReference type="Pfam" id="PF00990">
    <property type="entry name" value="GGDEF"/>
    <property type="match status" value="1"/>
</dbReference>
<accession>A0A545TM59</accession>
<dbReference type="AlphaFoldDB" id="A0A545TM59"/>
<dbReference type="FunFam" id="3.30.70.270:FF:000001">
    <property type="entry name" value="Diguanylate cyclase domain protein"/>
    <property type="match status" value="1"/>
</dbReference>
<dbReference type="CDD" id="cd01949">
    <property type="entry name" value="GGDEF"/>
    <property type="match status" value="1"/>
</dbReference>
<dbReference type="GO" id="GO:0043709">
    <property type="term" value="P:cell adhesion involved in single-species biofilm formation"/>
    <property type="evidence" value="ECO:0007669"/>
    <property type="project" value="TreeGrafter"/>
</dbReference>
<protein>
    <recommendedName>
        <fullName evidence="2">diguanylate cyclase</fullName>
        <ecNumber evidence="2">2.7.7.65</ecNumber>
    </recommendedName>
</protein>
<dbReference type="EMBL" id="VHSG01000013">
    <property type="protein sequence ID" value="TQV78266.1"/>
    <property type="molecule type" value="Genomic_DNA"/>
</dbReference>
<dbReference type="GO" id="GO:0005886">
    <property type="term" value="C:plasma membrane"/>
    <property type="evidence" value="ECO:0007669"/>
    <property type="project" value="TreeGrafter"/>
</dbReference>
<dbReference type="PANTHER" id="PTHR45138">
    <property type="entry name" value="REGULATORY COMPONENTS OF SENSORY TRANSDUCTION SYSTEM"/>
    <property type="match status" value="1"/>
</dbReference>
<dbReference type="NCBIfam" id="TIGR00254">
    <property type="entry name" value="GGDEF"/>
    <property type="match status" value="1"/>
</dbReference>
<comment type="caution">
    <text evidence="5">The sequence shown here is derived from an EMBL/GenBank/DDBJ whole genome shotgun (WGS) entry which is preliminary data.</text>
</comment>
<dbReference type="Proteomes" id="UP000319732">
    <property type="component" value="Unassembled WGS sequence"/>
</dbReference>
<evidence type="ECO:0000259" key="4">
    <source>
        <dbReference type="PROSITE" id="PS50887"/>
    </source>
</evidence>
<dbReference type="InterPro" id="IPR050469">
    <property type="entry name" value="Diguanylate_Cyclase"/>
</dbReference>
<reference evidence="5 6" key="1">
    <citation type="submission" date="2019-06" db="EMBL/GenBank/DDBJ databases">
        <title>Whole genome sequence for Cellvibrionaceae sp. R142.</title>
        <authorList>
            <person name="Wang G."/>
        </authorList>
    </citation>
    <scope>NUCLEOTIDE SEQUENCE [LARGE SCALE GENOMIC DNA]</scope>
    <source>
        <strain evidence="5 6">R142</strain>
    </source>
</reference>
<dbReference type="RefSeq" id="WP_142905046.1">
    <property type="nucleotide sequence ID" value="NZ_ML660094.1"/>
</dbReference>
<gene>
    <name evidence="5" type="ORF">FKG94_14465</name>
</gene>
<evidence type="ECO:0000256" key="2">
    <source>
        <dbReference type="ARBA" id="ARBA00012528"/>
    </source>
</evidence>
<comment type="cofactor">
    <cofactor evidence="1">
        <name>Mg(2+)</name>
        <dbReference type="ChEBI" id="CHEBI:18420"/>
    </cofactor>
</comment>
<feature type="domain" description="GGDEF" evidence="4">
    <location>
        <begin position="172"/>
        <end position="302"/>
    </location>
</feature>
<keyword evidence="6" id="KW-1185">Reference proteome</keyword>
<evidence type="ECO:0000256" key="3">
    <source>
        <dbReference type="ARBA" id="ARBA00034247"/>
    </source>
</evidence>
<organism evidence="5 6">
    <name type="scientific">Exilibacterium tricleocarpae</name>
    <dbReference type="NCBI Taxonomy" id="2591008"/>
    <lineage>
        <taxon>Bacteria</taxon>
        <taxon>Pseudomonadati</taxon>
        <taxon>Pseudomonadota</taxon>
        <taxon>Gammaproteobacteria</taxon>
        <taxon>Cellvibrionales</taxon>
        <taxon>Cellvibrionaceae</taxon>
        <taxon>Exilibacterium</taxon>
    </lineage>
</organism>
<dbReference type="GO" id="GO:0052621">
    <property type="term" value="F:diguanylate cyclase activity"/>
    <property type="evidence" value="ECO:0007669"/>
    <property type="project" value="UniProtKB-EC"/>
</dbReference>
<sequence length="302" mass="33428">MVTPVQTSPTALIREDNIVRARMPSPRRDRDEARAHLTSVLQTTLDLTQLVNLFFESLQDVVSVSGLTYTHAAHAVQIQTGKACVHSSAYRLITPDDNLGEIVFTRGRRFKEQELTVLEFLIGTLLYPLRNALKYREAINTALQDPLTGAGNRAAMQNTLDRELRLARRYRQALSLLVIDIDHFKSINDRLGHSGGDQVLREVAQQIGRASRETDLTFRYGGEEFVVVLSNTGESGAATIAERVRQGIDTLAIRLKGDAVHTTVSVGCSTLTAEDDIASLFERADKALYKAKQKGRNRVVAG</sequence>
<dbReference type="Gene3D" id="3.30.70.270">
    <property type="match status" value="1"/>
</dbReference>